<comment type="caution">
    <text evidence="2">The sequence shown here is derived from an EMBL/GenBank/DDBJ whole genome shotgun (WGS) entry which is preliminary data.</text>
</comment>
<gene>
    <name evidence="2" type="ORF">MEDL_25247</name>
</gene>
<proteinExistence type="predicted"/>
<feature type="compositionally biased region" description="Pro residues" evidence="1">
    <location>
        <begin position="165"/>
        <end position="176"/>
    </location>
</feature>
<dbReference type="EMBL" id="CAJPWZ010001257">
    <property type="protein sequence ID" value="CAG2211340.1"/>
    <property type="molecule type" value="Genomic_DNA"/>
</dbReference>
<keyword evidence="3" id="KW-1185">Reference proteome</keyword>
<dbReference type="OrthoDB" id="10482763at2759"/>
<reference evidence="2" key="1">
    <citation type="submission" date="2021-03" db="EMBL/GenBank/DDBJ databases">
        <authorList>
            <person name="Bekaert M."/>
        </authorList>
    </citation>
    <scope>NUCLEOTIDE SEQUENCE</scope>
</reference>
<evidence type="ECO:0000313" key="2">
    <source>
        <dbReference type="EMBL" id="CAG2211340.1"/>
    </source>
</evidence>
<evidence type="ECO:0000313" key="3">
    <source>
        <dbReference type="Proteomes" id="UP000683360"/>
    </source>
</evidence>
<evidence type="ECO:0000256" key="1">
    <source>
        <dbReference type="SAM" id="MobiDB-lite"/>
    </source>
</evidence>
<accession>A0A8S3RWY5</accession>
<organism evidence="2 3">
    <name type="scientific">Mytilus edulis</name>
    <name type="common">Blue mussel</name>
    <dbReference type="NCBI Taxonomy" id="6550"/>
    <lineage>
        <taxon>Eukaryota</taxon>
        <taxon>Metazoa</taxon>
        <taxon>Spiralia</taxon>
        <taxon>Lophotrochozoa</taxon>
        <taxon>Mollusca</taxon>
        <taxon>Bivalvia</taxon>
        <taxon>Autobranchia</taxon>
        <taxon>Pteriomorphia</taxon>
        <taxon>Mytilida</taxon>
        <taxon>Mytiloidea</taxon>
        <taxon>Mytilidae</taxon>
        <taxon>Mytilinae</taxon>
        <taxon>Mytilus</taxon>
    </lineage>
</organism>
<name>A0A8S3RWY5_MYTED</name>
<sequence length="176" mass="20920">MWESLIFSGITEVPRRETPEETEEEVSKFRTIIQFHVTHPLRSRKDGKPKNIVVKFEKREDKNEVLKAARSKLKECDSKDHDQFPPPEIIARRNDLWPEFRHHQQQGDTVKIYDEKFIVNGRQIRPVITNHLTKFMFLIKLSSQRTSYPLVQMLPQQNSQQQFPQPTPSFFPNIPR</sequence>
<dbReference type="AlphaFoldDB" id="A0A8S3RWY5"/>
<protein>
    <submittedName>
        <fullName evidence="2">Uncharacterized protein</fullName>
    </submittedName>
</protein>
<dbReference type="Proteomes" id="UP000683360">
    <property type="component" value="Unassembled WGS sequence"/>
</dbReference>
<feature type="region of interest" description="Disordered" evidence="1">
    <location>
        <begin position="156"/>
        <end position="176"/>
    </location>
</feature>